<evidence type="ECO:0000256" key="1">
    <source>
        <dbReference type="SAM" id="MobiDB-lite"/>
    </source>
</evidence>
<comment type="caution">
    <text evidence="2">The sequence shown here is derived from an EMBL/GenBank/DDBJ whole genome shotgun (WGS) entry which is preliminary data.</text>
</comment>
<dbReference type="PATRIC" id="fig|1365965.3.peg.66"/>
<gene>
    <name evidence="2" type="ORF">BBM1128_00340</name>
</gene>
<dbReference type="EMBL" id="AVQD01000002">
    <property type="protein sequence ID" value="KOA43244.1"/>
    <property type="molecule type" value="Genomic_DNA"/>
</dbReference>
<evidence type="ECO:0000313" key="3">
    <source>
        <dbReference type="Proteomes" id="UP000037193"/>
    </source>
</evidence>
<feature type="region of interest" description="Disordered" evidence="1">
    <location>
        <begin position="19"/>
        <end position="106"/>
    </location>
</feature>
<name>A0A0L7B710_BIFBR</name>
<evidence type="ECO:0008006" key="4">
    <source>
        <dbReference type="Google" id="ProtNLM"/>
    </source>
</evidence>
<reference evidence="2 3" key="1">
    <citation type="journal article" date="2015" name="Int J Genomics">
        <title>Comparative Genomics Revealed Genetic Diversity and Species/Strain-Level Differences in Carbohydrate Metabolism of Three Probiotic Bifidobacterial Species.</title>
        <authorList>
            <person name="Odamaki T."/>
            <person name="Horigome A."/>
            <person name="Sugahara H."/>
            <person name="Hashikura N."/>
            <person name="Minami J."/>
            <person name="Xiao J.Z."/>
            <person name="Abe F."/>
        </authorList>
    </citation>
    <scope>NUCLEOTIDE SEQUENCE [LARGE SCALE GENOMIC DNA]</scope>
    <source>
        <strain evidence="2 3">MCC 1128</strain>
    </source>
</reference>
<sequence>MAKGTRYTPEFRVKAVRLLTESRSSYLPETKAKSAGDERPGRGPGDAAPLAQPGGRDGHGGDEAIGAGSDGRAQETAPGGRRVASGERDIDDGVGFFAARLDPTHP</sequence>
<dbReference type="AlphaFoldDB" id="A0A0L7B710"/>
<feature type="compositionally biased region" description="Basic and acidic residues" evidence="1">
    <location>
        <begin position="30"/>
        <end position="41"/>
    </location>
</feature>
<dbReference type="Proteomes" id="UP000037193">
    <property type="component" value="Unassembled WGS sequence"/>
</dbReference>
<protein>
    <recommendedName>
        <fullName evidence="4">Transposase</fullName>
    </recommendedName>
</protein>
<proteinExistence type="predicted"/>
<organism evidence="2 3">
    <name type="scientific">Bifidobacterium breve MCC 1128</name>
    <dbReference type="NCBI Taxonomy" id="1365965"/>
    <lineage>
        <taxon>Bacteria</taxon>
        <taxon>Bacillati</taxon>
        <taxon>Actinomycetota</taxon>
        <taxon>Actinomycetes</taxon>
        <taxon>Bifidobacteriales</taxon>
        <taxon>Bifidobacteriaceae</taxon>
        <taxon>Bifidobacterium</taxon>
    </lineage>
</organism>
<accession>A0A0L7B710</accession>
<evidence type="ECO:0000313" key="2">
    <source>
        <dbReference type="EMBL" id="KOA43244.1"/>
    </source>
</evidence>